<accession>E8U435</accession>
<dbReference type="Proteomes" id="UP000008635">
    <property type="component" value="Chromosome"/>
</dbReference>
<dbReference type="Gene3D" id="3.40.50.300">
    <property type="entry name" value="P-loop containing nucleotide triphosphate hydrolases"/>
    <property type="match status" value="1"/>
</dbReference>
<feature type="compositionally biased region" description="Basic and acidic residues" evidence="6">
    <location>
        <begin position="241"/>
        <end position="251"/>
    </location>
</feature>
<dbReference type="GO" id="GO:0005737">
    <property type="term" value="C:cytoplasm"/>
    <property type="evidence" value="ECO:0007669"/>
    <property type="project" value="TreeGrafter"/>
</dbReference>
<evidence type="ECO:0000313" key="8">
    <source>
        <dbReference type="EMBL" id="ADV65872.1"/>
    </source>
</evidence>
<dbReference type="SUPFAM" id="SSF90002">
    <property type="entry name" value="Hypothetical protein YjiA, C-terminal domain"/>
    <property type="match status" value="1"/>
</dbReference>
<keyword evidence="2" id="KW-0378">Hydrolase</keyword>
<dbReference type="RefSeq" id="WP_013555377.1">
    <property type="nucleotide sequence ID" value="NC_014958.1"/>
</dbReference>
<feature type="region of interest" description="Disordered" evidence="6">
    <location>
        <begin position="221"/>
        <end position="251"/>
    </location>
</feature>
<keyword evidence="9" id="KW-1185">Reference proteome</keyword>
<protein>
    <submittedName>
        <fullName evidence="8">Cobalamin synthesis protein P47K</fullName>
    </submittedName>
</protein>
<proteinExistence type="inferred from homology"/>
<comment type="similarity">
    <text evidence="4">Belongs to the SIMIBI class G3E GTPase family. ZNG1 subfamily.</text>
</comment>
<dbReference type="AlphaFoldDB" id="E8U435"/>
<evidence type="ECO:0000256" key="6">
    <source>
        <dbReference type="SAM" id="MobiDB-lite"/>
    </source>
</evidence>
<dbReference type="SMART" id="SM00833">
    <property type="entry name" value="CobW_C"/>
    <property type="match status" value="1"/>
</dbReference>
<dbReference type="eggNOG" id="COG0523">
    <property type="taxonomic scope" value="Bacteria"/>
</dbReference>
<dbReference type="InterPro" id="IPR003495">
    <property type="entry name" value="CobW/HypB/UreG_nucleotide-bd"/>
</dbReference>
<dbReference type="PANTHER" id="PTHR13748">
    <property type="entry name" value="COBW-RELATED"/>
    <property type="match status" value="1"/>
</dbReference>
<evidence type="ECO:0000256" key="1">
    <source>
        <dbReference type="ARBA" id="ARBA00022741"/>
    </source>
</evidence>
<dbReference type="PANTHER" id="PTHR13748:SF62">
    <property type="entry name" value="COBW DOMAIN-CONTAINING PROTEIN"/>
    <property type="match status" value="1"/>
</dbReference>
<evidence type="ECO:0000256" key="4">
    <source>
        <dbReference type="ARBA" id="ARBA00034320"/>
    </source>
</evidence>
<keyword evidence="3" id="KW-0143">Chaperone</keyword>
<dbReference type="STRING" id="709986.Deima_0208"/>
<evidence type="ECO:0000256" key="2">
    <source>
        <dbReference type="ARBA" id="ARBA00022801"/>
    </source>
</evidence>
<dbReference type="InterPro" id="IPR027417">
    <property type="entry name" value="P-loop_NTPase"/>
</dbReference>
<feature type="domain" description="CobW C-terminal" evidence="7">
    <location>
        <begin position="271"/>
        <end position="358"/>
    </location>
</feature>
<evidence type="ECO:0000256" key="3">
    <source>
        <dbReference type="ARBA" id="ARBA00023186"/>
    </source>
</evidence>
<dbReference type="GO" id="GO:0000166">
    <property type="term" value="F:nucleotide binding"/>
    <property type="evidence" value="ECO:0007669"/>
    <property type="project" value="UniProtKB-KW"/>
</dbReference>
<evidence type="ECO:0000259" key="7">
    <source>
        <dbReference type="SMART" id="SM00833"/>
    </source>
</evidence>
<dbReference type="EMBL" id="CP002454">
    <property type="protein sequence ID" value="ADV65872.1"/>
    <property type="molecule type" value="Genomic_DNA"/>
</dbReference>
<dbReference type="KEGG" id="dmr:Deima_0208"/>
<dbReference type="InterPro" id="IPR051316">
    <property type="entry name" value="Zinc-reg_GTPase_activator"/>
</dbReference>
<dbReference type="Gene3D" id="3.30.1220.10">
    <property type="entry name" value="CobW-like, C-terminal domain"/>
    <property type="match status" value="1"/>
</dbReference>
<dbReference type="HOGENOM" id="CLU_017452_1_0_0"/>
<evidence type="ECO:0000256" key="5">
    <source>
        <dbReference type="ARBA" id="ARBA00049117"/>
    </source>
</evidence>
<reference evidence="8 9" key="1">
    <citation type="journal article" date="2011" name="Stand. Genomic Sci.">
        <title>Complete genome sequence of Deinococcus maricopensis type strain (LB-34).</title>
        <authorList>
            <person name="Pukall R."/>
            <person name="Zeytun A."/>
            <person name="Lucas S."/>
            <person name="Lapidus A."/>
            <person name="Hammon N."/>
            <person name="Deshpande S."/>
            <person name="Nolan M."/>
            <person name="Cheng J.F."/>
            <person name="Pitluck S."/>
            <person name="Liolios K."/>
            <person name="Pagani I."/>
            <person name="Mikhailova N."/>
            <person name="Ivanova N."/>
            <person name="Mavromatis K."/>
            <person name="Pati A."/>
            <person name="Tapia R."/>
            <person name="Han C."/>
            <person name="Goodwin L."/>
            <person name="Chen A."/>
            <person name="Palaniappan K."/>
            <person name="Land M."/>
            <person name="Hauser L."/>
            <person name="Chang Y.J."/>
            <person name="Jeffries C.D."/>
            <person name="Brambilla E.M."/>
            <person name="Rohde M."/>
            <person name="Goker M."/>
            <person name="Detter J.C."/>
            <person name="Woyke T."/>
            <person name="Bristow J."/>
            <person name="Eisen J.A."/>
            <person name="Markowitz V."/>
            <person name="Hugenholtz P."/>
            <person name="Kyrpides N.C."/>
            <person name="Klenk H.P."/>
        </authorList>
    </citation>
    <scope>NUCLEOTIDE SEQUENCE [LARGE SCALE GENOMIC DNA]</scope>
    <source>
        <strain evidence="9">DSM 21211 / LMG 22137 / NRRL B-23946 / LB-34</strain>
    </source>
</reference>
<name>E8U435_DEIML</name>
<dbReference type="Pfam" id="PF02492">
    <property type="entry name" value="cobW"/>
    <property type="match status" value="1"/>
</dbReference>
<evidence type="ECO:0000313" key="9">
    <source>
        <dbReference type="Proteomes" id="UP000008635"/>
    </source>
</evidence>
<dbReference type="OrthoDB" id="9808822at2"/>
<dbReference type="InterPro" id="IPR011629">
    <property type="entry name" value="CobW-like_C"/>
</dbReference>
<dbReference type="SUPFAM" id="SSF52540">
    <property type="entry name" value="P-loop containing nucleoside triphosphate hydrolases"/>
    <property type="match status" value="1"/>
</dbReference>
<comment type="catalytic activity">
    <reaction evidence="5">
        <text>GTP + H2O = GDP + phosphate + H(+)</text>
        <dbReference type="Rhea" id="RHEA:19669"/>
        <dbReference type="ChEBI" id="CHEBI:15377"/>
        <dbReference type="ChEBI" id="CHEBI:15378"/>
        <dbReference type="ChEBI" id="CHEBI:37565"/>
        <dbReference type="ChEBI" id="CHEBI:43474"/>
        <dbReference type="ChEBI" id="CHEBI:58189"/>
    </reaction>
    <physiologicalReaction direction="left-to-right" evidence="5">
        <dbReference type="Rhea" id="RHEA:19670"/>
    </physiologicalReaction>
</comment>
<reference evidence="9" key="2">
    <citation type="submission" date="2011-01" db="EMBL/GenBank/DDBJ databases">
        <title>The complete genome of Deinococcus maricopensis DSM 21211.</title>
        <authorList>
            <consortium name="US DOE Joint Genome Institute (JGI-PGF)"/>
            <person name="Lucas S."/>
            <person name="Copeland A."/>
            <person name="Lapidus A."/>
            <person name="Goodwin L."/>
            <person name="Pitluck S."/>
            <person name="Kyrpides N."/>
            <person name="Mavromatis K."/>
            <person name="Pagani I."/>
            <person name="Ivanova N."/>
            <person name="Ovchinnikova G."/>
            <person name="Zeytun A."/>
            <person name="Detter J.C."/>
            <person name="Han C."/>
            <person name="Land M."/>
            <person name="Hauser L."/>
            <person name="Markowitz V."/>
            <person name="Cheng J.-F."/>
            <person name="Hugenholtz P."/>
            <person name="Woyke T."/>
            <person name="Wu D."/>
            <person name="Pukall R."/>
            <person name="Gehrich-Schroeter G."/>
            <person name="Brambilla E."/>
            <person name="Klenk H.-P."/>
            <person name="Eisen J.A."/>
        </authorList>
    </citation>
    <scope>NUCLEOTIDE SEQUENCE [LARGE SCALE GENOMIC DNA]</scope>
    <source>
        <strain evidence="9">DSM 21211 / LMG 22137 / NRRL B-23946 / LB-34</strain>
    </source>
</reference>
<organism evidence="8 9">
    <name type="scientific">Deinococcus maricopensis (strain DSM 21211 / LMG 22137 / NRRL B-23946 / LB-34)</name>
    <dbReference type="NCBI Taxonomy" id="709986"/>
    <lineage>
        <taxon>Bacteria</taxon>
        <taxon>Thermotogati</taxon>
        <taxon>Deinococcota</taxon>
        <taxon>Deinococci</taxon>
        <taxon>Deinococcales</taxon>
        <taxon>Deinococcaceae</taxon>
        <taxon>Deinococcus</taxon>
    </lineage>
</organism>
<sequence>MNPIPVTVVTGFLGSGKTTLLSNLLRDVHDRRLAVIVNEFGEVSIDGALLRERPHGEHVAFFDLPGGLVAYGEQDAFAPTLRALMERRHSIDHVLIETSGLAVPTAVFVVLESEEFRDHFTLDATLAVVDTPLLLSGDLTGTEEGVRAGVASVFRQQLEFADVVVLNKIDGLDDDVLLSTEETLRALAPNVRFVETAYEAKLDTKLTLGLHLHANTRVAAHAHSPASSAPGVNDAPLADQRALDGHSHGDLGMHVHSLSTHEHFHQHDPAWQSFRLRSDDVQDARTLHGAIRTVSQEFPLLRAKGFARLGAGRVTIQAVRTRVDAREDDSHVHGPSELIFIGYHPRRKQVAARLTELTGTAWA</sequence>
<keyword evidence="1" id="KW-0547">Nucleotide-binding</keyword>
<dbReference type="CDD" id="cd03112">
    <property type="entry name" value="CobW-like"/>
    <property type="match status" value="1"/>
</dbReference>
<dbReference type="GO" id="GO:0016787">
    <property type="term" value="F:hydrolase activity"/>
    <property type="evidence" value="ECO:0007669"/>
    <property type="project" value="UniProtKB-KW"/>
</dbReference>
<dbReference type="Pfam" id="PF07683">
    <property type="entry name" value="CobW_C"/>
    <property type="match status" value="1"/>
</dbReference>
<dbReference type="InterPro" id="IPR036627">
    <property type="entry name" value="CobW-likC_sf"/>
</dbReference>
<feature type="compositionally biased region" description="Low complexity" evidence="6">
    <location>
        <begin position="221"/>
        <end position="230"/>
    </location>
</feature>
<gene>
    <name evidence="8" type="ordered locus">Deima_0208</name>
</gene>